<dbReference type="EMBL" id="FTNL01000016">
    <property type="protein sequence ID" value="SIR59028.1"/>
    <property type="molecule type" value="Genomic_DNA"/>
</dbReference>
<evidence type="ECO:0000313" key="2">
    <source>
        <dbReference type="EMBL" id="STO23779.1"/>
    </source>
</evidence>
<dbReference type="STRING" id="464.Lgor_1639"/>
<reference evidence="1 3" key="1">
    <citation type="submission" date="2017-01" db="EMBL/GenBank/DDBJ databases">
        <authorList>
            <person name="Varghese N."/>
            <person name="Submissions S."/>
        </authorList>
    </citation>
    <scope>NUCLEOTIDE SEQUENCE [LARGE SCALE GENOMIC DNA]</scope>
    <source>
        <strain evidence="1 3">ATCC 33342</strain>
    </source>
</reference>
<gene>
    <name evidence="2" type="ORF">NCTC11401_00580</name>
    <name evidence="1" type="ORF">SAMN05421777_11654</name>
</gene>
<name>A0A377GG32_9GAMM</name>
<reference evidence="2 4" key="2">
    <citation type="submission" date="2018-06" db="EMBL/GenBank/DDBJ databases">
        <authorList>
            <consortium name="Pathogen Informatics"/>
            <person name="Doyle S."/>
        </authorList>
    </citation>
    <scope>NUCLEOTIDE SEQUENCE [LARGE SCALE GENOMIC DNA]</scope>
    <source>
        <strain evidence="2 4">NCTC11401</strain>
    </source>
</reference>
<dbReference type="Proteomes" id="UP000254374">
    <property type="component" value="Unassembled WGS sequence"/>
</dbReference>
<dbReference type="OrthoDB" id="6064552at2"/>
<dbReference type="RefSeq" id="WP_058468135.1">
    <property type="nucleotide sequence ID" value="NZ_CAAAIX010000009.1"/>
</dbReference>
<dbReference type="Proteomes" id="UP000186808">
    <property type="component" value="Unassembled WGS sequence"/>
</dbReference>
<evidence type="ECO:0000313" key="4">
    <source>
        <dbReference type="Proteomes" id="UP000254374"/>
    </source>
</evidence>
<sequence length="220" mass="25940">MLDLLAFPDNAAVNKQITKKKLFEWTQANTTIKNLFAAQVERIIWAYKLSPETINLSSKEGIEEIQIFEIFLKGSELNNELLKTIDKAIPSPIFFVIYDDQSIQYRATYKRVSDADSTKWLVGDYFESAWIIKRYQKSDLPQALDLKSLYYSLLQALIPLTKRQDESIEQLLTRYQALNQLERKSEQLQKRLHQEKQFNYKVEINAQLRDVKKQIEQLRD</sequence>
<dbReference type="EMBL" id="UGGV01000001">
    <property type="protein sequence ID" value="STO23779.1"/>
    <property type="molecule type" value="Genomic_DNA"/>
</dbReference>
<keyword evidence="3" id="KW-1185">Reference proteome</keyword>
<evidence type="ECO:0000313" key="1">
    <source>
        <dbReference type="EMBL" id="SIR59028.1"/>
    </source>
</evidence>
<dbReference type="InterPro" id="IPR025503">
    <property type="entry name" value="DUF4391"/>
</dbReference>
<organism evidence="2 4">
    <name type="scientific">Fluoribacter gormanii</name>
    <dbReference type="NCBI Taxonomy" id="464"/>
    <lineage>
        <taxon>Bacteria</taxon>
        <taxon>Pseudomonadati</taxon>
        <taxon>Pseudomonadota</taxon>
        <taxon>Gammaproteobacteria</taxon>
        <taxon>Legionellales</taxon>
        <taxon>Legionellaceae</taxon>
        <taxon>Fluoribacter</taxon>
    </lineage>
</organism>
<evidence type="ECO:0008006" key="5">
    <source>
        <dbReference type="Google" id="ProtNLM"/>
    </source>
</evidence>
<dbReference type="Pfam" id="PF14335">
    <property type="entry name" value="DUF4391"/>
    <property type="match status" value="1"/>
</dbReference>
<accession>A0A377GG32</accession>
<evidence type="ECO:0000313" key="3">
    <source>
        <dbReference type="Proteomes" id="UP000186808"/>
    </source>
</evidence>
<protein>
    <recommendedName>
        <fullName evidence="5">Methyl-accepting chemotaxis protein</fullName>
    </recommendedName>
</protein>
<dbReference type="AlphaFoldDB" id="A0A377GG32"/>
<proteinExistence type="predicted"/>